<gene>
    <name evidence="1" type="ORF">E2F46_00250</name>
</gene>
<organism evidence="1 2">
    <name type="scientific">Luteimonas aestuarii</name>
    <dbReference type="NCBI Taxonomy" id="453837"/>
    <lineage>
        <taxon>Bacteria</taxon>
        <taxon>Pseudomonadati</taxon>
        <taxon>Pseudomonadota</taxon>
        <taxon>Gammaproteobacteria</taxon>
        <taxon>Lysobacterales</taxon>
        <taxon>Lysobacteraceae</taxon>
        <taxon>Luteimonas</taxon>
    </lineage>
</organism>
<dbReference type="EMBL" id="SMTF01000001">
    <property type="protein sequence ID" value="TDK28366.1"/>
    <property type="molecule type" value="Genomic_DNA"/>
</dbReference>
<dbReference type="RefSeq" id="WP_133320188.1">
    <property type="nucleotide sequence ID" value="NZ_SMTF01000001.1"/>
</dbReference>
<protein>
    <submittedName>
        <fullName evidence="1">Uncharacterized protein</fullName>
    </submittedName>
</protein>
<dbReference type="Proteomes" id="UP000294796">
    <property type="component" value="Unassembled WGS sequence"/>
</dbReference>
<dbReference type="AlphaFoldDB" id="A0A4R5U3T1"/>
<proteinExistence type="predicted"/>
<reference evidence="1 2" key="1">
    <citation type="submission" date="2019-03" db="EMBL/GenBank/DDBJ databases">
        <title>Luteimonas zhaokaii sp.nov., isolated from the rectal contents of Plateau pika in Yushu, Qinghai Province, China.</title>
        <authorList>
            <person name="Zhang G."/>
        </authorList>
    </citation>
    <scope>NUCLEOTIDE SEQUENCE [LARGE SCALE GENOMIC DNA]</scope>
    <source>
        <strain evidence="1 2">B9</strain>
    </source>
</reference>
<name>A0A4R5U3T1_9GAMM</name>
<evidence type="ECO:0000313" key="2">
    <source>
        <dbReference type="Proteomes" id="UP000294796"/>
    </source>
</evidence>
<keyword evidence="2" id="KW-1185">Reference proteome</keyword>
<sequence length="110" mass="11918">MFAALRLLALTLVGLRVLRALHACGLVGIAALRGLPRTTRLVVTLAALFTAIAASTAILRECWRGGHQQAGKHQRRLHEAKSGEEKCHGRGPCCVRARVAGVRQVLHRVQ</sequence>
<evidence type="ECO:0000313" key="1">
    <source>
        <dbReference type="EMBL" id="TDK28366.1"/>
    </source>
</evidence>
<accession>A0A4R5U3T1</accession>
<comment type="caution">
    <text evidence="1">The sequence shown here is derived from an EMBL/GenBank/DDBJ whole genome shotgun (WGS) entry which is preliminary data.</text>
</comment>